<dbReference type="PRINTS" id="PR00420">
    <property type="entry name" value="RNGMNOXGNASE"/>
</dbReference>
<keyword evidence="1" id="KW-0285">Flavoprotein</keyword>
<dbReference type="Pfam" id="PF21274">
    <property type="entry name" value="Rng_hyd_C"/>
    <property type="match status" value="1"/>
</dbReference>
<keyword evidence="3" id="KW-0560">Oxidoreductase</keyword>
<evidence type="ECO:0000313" key="7">
    <source>
        <dbReference type="Proteomes" id="UP000230605"/>
    </source>
</evidence>
<dbReference type="GO" id="GO:0016709">
    <property type="term" value="F:oxidoreductase activity, acting on paired donors, with incorporation or reduction of molecular oxygen, NAD(P)H as one donor, and incorporation of one atom of oxygen"/>
    <property type="evidence" value="ECO:0007669"/>
    <property type="project" value="UniProtKB-ARBA"/>
</dbReference>
<proteinExistence type="predicted"/>
<keyword evidence="8" id="KW-1185">Reference proteome</keyword>
<dbReference type="EMBL" id="CP134187">
    <property type="protein sequence ID" value="WPB01069.1"/>
    <property type="molecule type" value="Genomic_DNA"/>
</dbReference>
<reference evidence="5 7" key="1">
    <citation type="submission" date="2015-10" db="EMBL/GenBank/DDBJ databases">
        <title>The cercosporin biosynthetic gene cluster was horizontally transferred to several fungal lineages and shown to be expanded in Cercospora beticola based on microsynteny with recipient genomes.</title>
        <authorList>
            <person name="De Jonge R."/>
            <person name="Ebert M.K."/>
            <person name="Suttle J.C."/>
            <person name="Jurick Ii W.M."/>
            <person name="Secor G.A."/>
            <person name="Thomma B.P."/>
            <person name="Van De Peer Y."/>
            <person name="Bolton M.D."/>
        </authorList>
    </citation>
    <scope>NUCLEOTIDE SEQUENCE [LARGE SCALE GENOMIC DNA]</scope>
    <source>
        <strain evidence="5 7">09-40</strain>
    </source>
</reference>
<evidence type="ECO:0000256" key="1">
    <source>
        <dbReference type="ARBA" id="ARBA00022630"/>
    </source>
</evidence>
<evidence type="ECO:0000313" key="5">
    <source>
        <dbReference type="EMBL" id="PIA93700.1"/>
    </source>
</evidence>
<feature type="domain" description="FAD-binding" evidence="4">
    <location>
        <begin position="20"/>
        <end position="388"/>
    </location>
</feature>
<dbReference type="InterPro" id="IPR050641">
    <property type="entry name" value="RIFMO-like"/>
</dbReference>
<gene>
    <name evidence="5" type="ORF">CB0940_03869</name>
    <name evidence="6" type="ORF">RHO25_005689</name>
</gene>
<dbReference type="Gene3D" id="3.50.50.60">
    <property type="entry name" value="FAD/NAD(P)-binding domain"/>
    <property type="match status" value="1"/>
</dbReference>
<dbReference type="Pfam" id="PF01494">
    <property type="entry name" value="FAD_binding_3"/>
    <property type="match status" value="1"/>
</dbReference>
<dbReference type="Gene3D" id="3.30.9.10">
    <property type="entry name" value="D-Amino Acid Oxidase, subunit A, domain 2"/>
    <property type="match status" value="1"/>
</dbReference>
<dbReference type="Proteomes" id="UP001302367">
    <property type="component" value="Chromosome 4"/>
</dbReference>
<name>A0A2G5HMD8_CERBT</name>
<evidence type="ECO:0000313" key="8">
    <source>
        <dbReference type="Proteomes" id="UP001302367"/>
    </source>
</evidence>
<dbReference type="EMBL" id="LKMD01000105">
    <property type="protein sequence ID" value="PIA93700.1"/>
    <property type="molecule type" value="Genomic_DNA"/>
</dbReference>
<protein>
    <submittedName>
        <fullName evidence="5">2,4-dichlorophenol 6-monooxygenase</fullName>
    </submittedName>
</protein>
<dbReference type="InterPro" id="IPR002938">
    <property type="entry name" value="FAD-bd"/>
</dbReference>
<evidence type="ECO:0000259" key="4">
    <source>
        <dbReference type="Pfam" id="PF01494"/>
    </source>
</evidence>
<dbReference type="SUPFAM" id="SSF51905">
    <property type="entry name" value="FAD/NAD(P)-binding domain"/>
    <property type="match status" value="1"/>
</dbReference>
<dbReference type="AlphaFoldDB" id="A0A2G5HMD8"/>
<dbReference type="PANTHER" id="PTHR43004:SF8">
    <property type="entry name" value="FAD-BINDING DOMAIN-CONTAINING PROTEIN-RELATED"/>
    <property type="match status" value="1"/>
</dbReference>
<evidence type="ECO:0000256" key="2">
    <source>
        <dbReference type="ARBA" id="ARBA00022827"/>
    </source>
</evidence>
<keyword evidence="2" id="KW-0274">FAD</keyword>
<sequence>MGDIGSEEGTLRIEQNGTHDVDVMIIGAGHSGATTALLLSRLGISSLVVSRHSGTSPTPRAHLFNQRAMEVMRDAGIEADLLKAATPRQYLQHTSWTHSLNGEEYARLYFQGAGWSRKGDYERASPCEIVDLPQMRFEPILIEKVKEAGVEVLWRMEFVSQTEVDGGRLIETVLRDRDTNVERRIRSKYLVGADGARSVVLQSLGIPVDGKQLNSVFNVHIKTDLSRFIQDRPGVLNWVLNPDAPQWSAVGNFRMVKPWTEFAVSMHPAAKEGGVAFEPTHDDIRARLYQMIGADRDVVGDIEILSVSRWHVNNQVAREYQKGRVICIGDAVHRHPPINGLGSNTCISDAMNISWKLAYVIKGLAHPKILDTVTLERKPVGDGVVRRANEGMEEQRRLWKVIGLDKEERIKKLELMSSVSLAGSKLREEWWSAIKTNDREGNALGIQMNQQYCASPLSVTEPDDTEKPDVAEVDLEMELVVTTFPGYHLPHVWVVPAGQSQRISTLDICGRGRFTLLIGLGGDLWRQYANEINARRPGLDLQVASIGWRQEYHDAYDDWRNIRGVEDDGAVLVRPDHFVCWRCKSVASVGPGRLAEVLEQLLPAAVPA</sequence>
<evidence type="ECO:0000313" key="6">
    <source>
        <dbReference type="EMBL" id="WPB01069.1"/>
    </source>
</evidence>
<dbReference type="Gene3D" id="3.40.30.120">
    <property type="match status" value="1"/>
</dbReference>
<dbReference type="GO" id="GO:0071949">
    <property type="term" value="F:FAD binding"/>
    <property type="evidence" value="ECO:0007669"/>
    <property type="project" value="InterPro"/>
</dbReference>
<keyword evidence="5" id="KW-0503">Monooxygenase</keyword>
<dbReference type="OrthoDB" id="2690153at2759"/>
<dbReference type="InterPro" id="IPR036188">
    <property type="entry name" value="FAD/NAD-bd_sf"/>
</dbReference>
<organism evidence="5 7">
    <name type="scientific">Cercospora beticola</name>
    <name type="common">Sugarbeet leaf spot fungus</name>
    <dbReference type="NCBI Taxonomy" id="122368"/>
    <lineage>
        <taxon>Eukaryota</taxon>
        <taxon>Fungi</taxon>
        <taxon>Dikarya</taxon>
        <taxon>Ascomycota</taxon>
        <taxon>Pezizomycotina</taxon>
        <taxon>Dothideomycetes</taxon>
        <taxon>Dothideomycetidae</taxon>
        <taxon>Mycosphaerellales</taxon>
        <taxon>Mycosphaerellaceae</taxon>
        <taxon>Cercospora</taxon>
    </lineage>
</organism>
<reference evidence="6 8" key="2">
    <citation type="submission" date="2023-09" db="EMBL/GenBank/DDBJ databases">
        <title>Complete-Gapless Cercospora beticola genome.</title>
        <authorList>
            <person name="Wyatt N.A."/>
            <person name="Spanner R.E."/>
            <person name="Bolton M.D."/>
        </authorList>
    </citation>
    <scope>NUCLEOTIDE SEQUENCE [LARGE SCALE GENOMIC DNA]</scope>
    <source>
        <strain evidence="6">Cb09-40</strain>
    </source>
</reference>
<evidence type="ECO:0000256" key="3">
    <source>
        <dbReference type="ARBA" id="ARBA00023002"/>
    </source>
</evidence>
<accession>A0A2G5HMD8</accession>
<dbReference type="Proteomes" id="UP000230605">
    <property type="component" value="Chromosome 4"/>
</dbReference>
<dbReference type="PANTHER" id="PTHR43004">
    <property type="entry name" value="TRK SYSTEM POTASSIUM UPTAKE PROTEIN"/>
    <property type="match status" value="1"/>
</dbReference>